<dbReference type="GO" id="GO:0016779">
    <property type="term" value="F:nucleotidyltransferase activity"/>
    <property type="evidence" value="ECO:0007669"/>
    <property type="project" value="UniProtKB-KW"/>
</dbReference>
<sequence>MEKSTDSFLKRDLSDWQFSECKLITLPLDLTKENYVRRNVKDAIFSVVLPTPLKTRLKLVCYSKDAVVSILDMDPSITETCEFLEFVSGNKILPSSIPLAHRYGGHQFGFWAMQLGDGRAHLLGEYINRAGEHWELQLKGSGKTPYSRDADGRAVLRSSIREFLCSEAMYYLGIPTSRAAAIVVSDDPVERDQFYNGFPKTERAAVVLRLAPSWFRFGSLEILAHNKELTSLKTLLDFILTEHYSQINPHDVNKYVELFRQVAHKTIDLTVCWQSVGFVHGVLNTDNMSMLAITIDYGPFGFVEAFDPEFVPNHSDKQARYCFNRQLEIVEWNLEKLSQAFIPLLDESQVVQVTRELQNLGQSAAMKLRQGSLLFMGGLNFAPFEHDLLDEYVLTSMVCCWVANKGAMLPYQKQEMMGCWRDHTYRWSAFRKKLGLHEDMDDADHHLITLLLRLMEETGADFTQTFRQLGEISLTDLRNPEALNKYWSLKKLSSHVDYPAFTEVYLTRITAEKGLTDAARKRLMCQVNPHYVLRNWMAQSAIEKAEEDDFSEVQFLLNVLQSPYTINEEAEKKGYADPPPKWACTIK</sequence>
<feature type="non-terminal residue" evidence="10">
    <location>
        <position position="587"/>
    </location>
</feature>
<organism evidence="10 11">
    <name type="scientific">Coptotermes formosanus</name>
    <name type="common">Formosan subterranean termite</name>
    <dbReference type="NCBI Taxonomy" id="36987"/>
    <lineage>
        <taxon>Eukaryota</taxon>
        <taxon>Metazoa</taxon>
        <taxon>Ecdysozoa</taxon>
        <taxon>Arthropoda</taxon>
        <taxon>Hexapoda</taxon>
        <taxon>Insecta</taxon>
        <taxon>Pterygota</taxon>
        <taxon>Neoptera</taxon>
        <taxon>Polyneoptera</taxon>
        <taxon>Dictyoptera</taxon>
        <taxon>Blattodea</taxon>
        <taxon>Blattoidea</taxon>
        <taxon>Termitoidae</taxon>
        <taxon>Rhinotermitidae</taxon>
        <taxon>Coptotermes</taxon>
    </lineage>
</organism>
<dbReference type="AlphaFoldDB" id="A0A6L2Q8M7"/>
<dbReference type="Pfam" id="PF02696">
    <property type="entry name" value="SelO"/>
    <property type="match status" value="1"/>
</dbReference>
<evidence type="ECO:0000256" key="1">
    <source>
        <dbReference type="ARBA" id="ARBA00001946"/>
    </source>
</evidence>
<dbReference type="PANTHER" id="PTHR12153:SF18">
    <property type="entry name" value="SELENOPROTEIN O"/>
    <property type="match status" value="1"/>
</dbReference>
<accession>A0A6L2Q8M7</accession>
<comment type="caution">
    <text evidence="10">The sequence shown here is derived from an EMBL/GenBank/DDBJ whole genome shotgun (WGS) entry which is preliminary data.</text>
</comment>
<dbReference type="InParanoid" id="A0A6L2Q8M7"/>
<evidence type="ECO:0000256" key="7">
    <source>
        <dbReference type="ARBA" id="ARBA00022840"/>
    </source>
</evidence>
<protein>
    <recommendedName>
        <fullName evidence="9">Selenoprotein O</fullName>
    </recommendedName>
</protein>
<dbReference type="HAMAP" id="MF_00692">
    <property type="entry name" value="SelO"/>
    <property type="match status" value="1"/>
</dbReference>
<evidence type="ECO:0000313" key="10">
    <source>
        <dbReference type="EMBL" id="GFG40814.1"/>
    </source>
</evidence>
<reference evidence="11" key="1">
    <citation type="submission" date="2020-01" db="EMBL/GenBank/DDBJ databases">
        <title>Draft genome sequence of the Termite Coptotermes fromosanus.</title>
        <authorList>
            <person name="Itakura S."/>
            <person name="Yosikawa Y."/>
            <person name="Umezawa K."/>
        </authorList>
    </citation>
    <scope>NUCLEOTIDE SEQUENCE [LARGE SCALE GENOMIC DNA]</scope>
</reference>
<gene>
    <name evidence="10" type="ORF">Cfor_07552</name>
</gene>
<name>A0A6L2Q8M7_COPFO</name>
<proteinExistence type="inferred from homology"/>
<keyword evidence="11" id="KW-1185">Reference proteome</keyword>
<keyword evidence="5" id="KW-0479">Metal-binding</keyword>
<dbReference type="EMBL" id="BLKM01002627">
    <property type="protein sequence ID" value="GFG40814.1"/>
    <property type="molecule type" value="Genomic_DNA"/>
</dbReference>
<keyword evidence="8" id="KW-0460">Magnesium</keyword>
<dbReference type="Proteomes" id="UP000502823">
    <property type="component" value="Unassembled WGS sequence"/>
</dbReference>
<dbReference type="PANTHER" id="PTHR12153">
    <property type="entry name" value="SELENOPROTEIN O"/>
    <property type="match status" value="1"/>
</dbReference>
<keyword evidence="3" id="KW-0808">Transferase</keyword>
<comment type="similarity">
    <text evidence="2">Belongs to the SELO family.</text>
</comment>
<keyword evidence="6" id="KW-0547">Nucleotide-binding</keyword>
<evidence type="ECO:0000256" key="2">
    <source>
        <dbReference type="ARBA" id="ARBA00009747"/>
    </source>
</evidence>
<evidence type="ECO:0000256" key="4">
    <source>
        <dbReference type="ARBA" id="ARBA00022695"/>
    </source>
</evidence>
<dbReference type="OrthoDB" id="10254721at2759"/>
<evidence type="ECO:0000256" key="6">
    <source>
        <dbReference type="ARBA" id="ARBA00022741"/>
    </source>
</evidence>
<evidence type="ECO:0000256" key="5">
    <source>
        <dbReference type="ARBA" id="ARBA00022723"/>
    </source>
</evidence>
<evidence type="ECO:0000256" key="9">
    <source>
        <dbReference type="ARBA" id="ARBA00031547"/>
    </source>
</evidence>
<dbReference type="GO" id="GO:0005524">
    <property type="term" value="F:ATP binding"/>
    <property type="evidence" value="ECO:0007669"/>
    <property type="project" value="UniProtKB-KW"/>
</dbReference>
<dbReference type="InterPro" id="IPR003846">
    <property type="entry name" value="SelO"/>
</dbReference>
<keyword evidence="4" id="KW-0548">Nucleotidyltransferase</keyword>
<evidence type="ECO:0000256" key="8">
    <source>
        <dbReference type="ARBA" id="ARBA00022842"/>
    </source>
</evidence>
<keyword evidence="7" id="KW-0067">ATP-binding</keyword>
<comment type="cofactor">
    <cofactor evidence="1">
        <name>Mg(2+)</name>
        <dbReference type="ChEBI" id="CHEBI:18420"/>
    </cofactor>
</comment>
<evidence type="ECO:0000256" key="3">
    <source>
        <dbReference type="ARBA" id="ARBA00022679"/>
    </source>
</evidence>
<evidence type="ECO:0000313" key="11">
    <source>
        <dbReference type="Proteomes" id="UP000502823"/>
    </source>
</evidence>
<dbReference type="GO" id="GO:0046872">
    <property type="term" value="F:metal ion binding"/>
    <property type="evidence" value="ECO:0007669"/>
    <property type="project" value="UniProtKB-KW"/>
</dbReference>